<keyword evidence="2 5" id="KW-0378">Hydrolase</keyword>
<dbReference type="EMBL" id="CAJHNH020000923">
    <property type="protein sequence ID" value="CAG5120553.1"/>
    <property type="molecule type" value="Genomic_DNA"/>
</dbReference>
<evidence type="ECO:0000256" key="5">
    <source>
        <dbReference type="RuleBase" id="RU003833"/>
    </source>
</evidence>
<keyword evidence="4" id="KW-0067">ATP-binding</keyword>
<keyword evidence="6" id="KW-0732">Signal</keyword>
<dbReference type="OrthoDB" id="6372431at2759"/>
<feature type="chain" id="PRO_5035930333" evidence="6">
    <location>
        <begin position="21"/>
        <end position="456"/>
    </location>
</feature>
<dbReference type="GO" id="GO:0005886">
    <property type="term" value="C:plasma membrane"/>
    <property type="evidence" value="ECO:0007669"/>
    <property type="project" value="TreeGrafter"/>
</dbReference>
<dbReference type="GO" id="GO:0045134">
    <property type="term" value="F:UDP phosphatase activity"/>
    <property type="evidence" value="ECO:0007669"/>
    <property type="project" value="TreeGrafter"/>
</dbReference>
<dbReference type="InterPro" id="IPR000407">
    <property type="entry name" value="GDA1_CD39_NTPase"/>
</dbReference>
<evidence type="ECO:0000313" key="7">
    <source>
        <dbReference type="EMBL" id="CAG5120553.1"/>
    </source>
</evidence>
<organism evidence="7 8">
    <name type="scientific">Candidula unifasciata</name>
    <dbReference type="NCBI Taxonomy" id="100452"/>
    <lineage>
        <taxon>Eukaryota</taxon>
        <taxon>Metazoa</taxon>
        <taxon>Spiralia</taxon>
        <taxon>Lophotrochozoa</taxon>
        <taxon>Mollusca</taxon>
        <taxon>Gastropoda</taxon>
        <taxon>Heterobranchia</taxon>
        <taxon>Euthyneura</taxon>
        <taxon>Panpulmonata</taxon>
        <taxon>Eupulmonata</taxon>
        <taxon>Stylommatophora</taxon>
        <taxon>Helicina</taxon>
        <taxon>Helicoidea</taxon>
        <taxon>Geomitridae</taxon>
        <taxon>Candidula</taxon>
    </lineage>
</organism>
<comment type="caution">
    <text evidence="7">The sequence shown here is derived from an EMBL/GenBank/DDBJ whole genome shotgun (WGS) entry which is preliminary data.</text>
</comment>
<dbReference type="GO" id="GO:0017111">
    <property type="term" value="F:ribonucleoside triphosphate phosphatase activity"/>
    <property type="evidence" value="ECO:0007669"/>
    <property type="project" value="TreeGrafter"/>
</dbReference>
<reference evidence="7" key="1">
    <citation type="submission" date="2021-04" db="EMBL/GenBank/DDBJ databases">
        <authorList>
            <consortium name="Molecular Ecology Group"/>
        </authorList>
    </citation>
    <scope>NUCLEOTIDE SEQUENCE</scope>
</reference>
<sequence>MSRFHVHIALGCLLAAAAWSATLDTDLRGRPVKRGFFSSAKCKIFGSGCGPSEDDLTYGVLFDAGSSSTKLRVYRVTPSESSGSLPTLAIVYSQRFDPGVDSFVNDEDGLREYLTSILDSAKENVPENKQERTPIYLFATAGMRFLSADDATALVDNIKEVFQNSSLSPFLYKPAGVGILSGEEEGVYSWVAANYLLGFFNENRPDTEAVGVLEMGGGSTQITFVPRNPLYDGEFQVTVRGRTFELYVHSYLQFGINAINNWVAQILAERNPRQRFVHNPCMLKGDEKEVKLQNGLELTMDGSSDPDQCKDILTTILKPETGIRCEPKPCAIGSVYQPDVDDIQFYATQGFTYAPATLNAIEDDETLNLETLEENASRHCRRTLKQSVKAGIKRDLGSTTCLMGEYIPILFTTSYNFPTDTTNIKATSNIGDSSIDWGLGAMVIELTGNQVRRRRR</sequence>
<evidence type="ECO:0000313" key="8">
    <source>
        <dbReference type="Proteomes" id="UP000678393"/>
    </source>
</evidence>
<evidence type="ECO:0000256" key="1">
    <source>
        <dbReference type="ARBA" id="ARBA00009283"/>
    </source>
</evidence>
<comment type="similarity">
    <text evidence="1 5">Belongs to the GDA1/CD39 NTPase family.</text>
</comment>
<dbReference type="PANTHER" id="PTHR11782:SF83">
    <property type="entry name" value="GUANOSINE-DIPHOSPHATASE"/>
    <property type="match status" value="1"/>
</dbReference>
<evidence type="ECO:0000256" key="3">
    <source>
        <dbReference type="PIRSR" id="PIRSR600407-1"/>
    </source>
</evidence>
<feature type="active site" description="Proton acceptor" evidence="3">
    <location>
        <position position="185"/>
    </location>
</feature>
<keyword evidence="4" id="KW-0547">Nucleotide-binding</keyword>
<feature type="binding site" evidence="4">
    <location>
        <begin position="217"/>
        <end position="221"/>
    </location>
    <ligand>
        <name>ATP</name>
        <dbReference type="ChEBI" id="CHEBI:30616"/>
    </ligand>
</feature>
<evidence type="ECO:0000256" key="4">
    <source>
        <dbReference type="PIRSR" id="PIRSR600407-2"/>
    </source>
</evidence>
<dbReference type="GO" id="GO:0005524">
    <property type="term" value="F:ATP binding"/>
    <property type="evidence" value="ECO:0007669"/>
    <property type="project" value="UniProtKB-KW"/>
</dbReference>
<feature type="signal peptide" evidence="6">
    <location>
        <begin position="1"/>
        <end position="20"/>
    </location>
</feature>
<dbReference type="Pfam" id="PF01150">
    <property type="entry name" value="GDA1_CD39"/>
    <property type="match status" value="1"/>
</dbReference>
<evidence type="ECO:0000256" key="6">
    <source>
        <dbReference type="SAM" id="SignalP"/>
    </source>
</evidence>
<evidence type="ECO:0000256" key="2">
    <source>
        <dbReference type="ARBA" id="ARBA00022801"/>
    </source>
</evidence>
<dbReference type="GO" id="GO:0004382">
    <property type="term" value="F:GDP phosphatase activity"/>
    <property type="evidence" value="ECO:0007669"/>
    <property type="project" value="TreeGrafter"/>
</dbReference>
<dbReference type="GO" id="GO:0009134">
    <property type="term" value="P:nucleoside diphosphate catabolic process"/>
    <property type="evidence" value="ECO:0007669"/>
    <property type="project" value="TreeGrafter"/>
</dbReference>
<dbReference type="PANTHER" id="PTHR11782">
    <property type="entry name" value="ADENOSINE/GUANOSINE DIPHOSPHATASE"/>
    <property type="match status" value="1"/>
</dbReference>
<gene>
    <name evidence="7" type="ORF">CUNI_LOCUS6111</name>
</gene>
<dbReference type="PROSITE" id="PS01238">
    <property type="entry name" value="GDA1_CD39_NTPASE"/>
    <property type="match status" value="1"/>
</dbReference>
<dbReference type="AlphaFoldDB" id="A0A8S3YU48"/>
<dbReference type="Proteomes" id="UP000678393">
    <property type="component" value="Unassembled WGS sequence"/>
</dbReference>
<accession>A0A8S3YU48</accession>
<protein>
    <submittedName>
        <fullName evidence="7">Uncharacterized protein</fullName>
    </submittedName>
</protein>
<dbReference type="Gene3D" id="3.30.420.40">
    <property type="match status" value="1"/>
</dbReference>
<name>A0A8S3YU48_9EUPU</name>
<keyword evidence="8" id="KW-1185">Reference proteome</keyword>
<dbReference type="Gene3D" id="3.30.420.150">
    <property type="entry name" value="Exopolyphosphatase. Domain 2"/>
    <property type="match status" value="1"/>
</dbReference>
<proteinExistence type="inferred from homology"/>